<dbReference type="OrthoDB" id="606851at2"/>
<dbReference type="SUPFAM" id="SSF49478">
    <property type="entry name" value="Cna protein B-type domain"/>
    <property type="match status" value="1"/>
</dbReference>
<evidence type="ECO:0000313" key="6">
    <source>
        <dbReference type="Proteomes" id="UP000295499"/>
    </source>
</evidence>
<name>A0A4R6INN3_9SPHI</name>
<dbReference type="Gene3D" id="2.40.170.20">
    <property type="entry name" value="TonB-dependent receptor, beta-barrel domain"/>
    <property type="match status" value="1"/>
</dbReference>
<evidence type="ECO:0000259" key="4">
    <source>
        <dbReference type="Pfam" id="PF14905"/>
    </source>
</evidence>
<dbReference type="SUPFAM" id="SSF56935">
    <property type="entry name" value="Porins"/>
    <property type="match status" value="1"/>
</dbReference>
<dbReference type="RefSeq" id="WP_133551322.1">
    <property type="nucleotide sequence ID" value="NZ_SNWM01000001.1"/>
</dbReference>
<dbReference type="InterPro" id="IPR041700">
    <property type="entry name" value="OMP_b-brl_3"/>
</dbReference>
<protein>
    <submittedName>
        <fullName evidence="5">Outer membrane receptor protein involved in Fe transport</fullName>
    </submittedName>
</protein>
<evidence type="ECO:0000256" key="2">
    <source>
        <dbReference type="ARBA" id="ARBA00023136"/>
    </source>
</evidence>
<sequence>MYKFICLFVFIPFTGLAQHYKLSGSLNGNQKPVSYATVQVQNVADTSKKQNTFSNNDGIFIFENLPAGDYRLKVTIVGFKIYNQQIKLHIDLQLPEITLAQNPNELNEVVVMAKRPTITRKIDRIDFNVENTILSSSSAWEIVKRAPGVQSGGDQLAVRGSRSIIVTINDKKVTLSGDELKAFLESTAGNDIKSVEVITNPPASYEASGNAVINIKMKANHTPGYKGSIGAGYTQGIYAKGNMNTSQYYKTGKLAIFGSYNIGRGIYYNEIKEVTNYAGQQQTWMDILRRKNYRDAEHTYRLNFDYAIDSLNTISAGTDGYIAKNNHALYSVPTTIYQSGAFQSAFDTQNTRRTPNTNVNINLGYDHRFSVTEKLSLAADYTNYQNTIGQDVRTSYQVVDPHNSRFVTDTRQHIRLFSAQADYSKDSKVISVQVGAKFSRVQADNFLDFRRDTNSGLVIDPALSNTFLYRESVSAGYISVNKDWGTWSFKAGLRGEYTDINSSSISPVQINRQGYFNLFPTVFLQHKVSPDNQLGLSYGKRITRPPYNFLNPSRSYFSPNSYLMGDANLKPALTDQYSLLYTYKSRYNAELYFINEQHPTIQLPFQDNATNTLIQNVTNIPGSRYYGIDLSTNLQSADWWSLDINPGAAILISSFPLSGGGFIRRNVFSINGTADNQLTLNKKAGFTANVSFNFNTAGLQGPATVSGMSSLNIGAKKKLFSDLGEVSLSVNDIYRGQKMKVTSDYADQHNYFTYYGDTQNFRISFKYNLGNAGLKGKEQKQKTDEQKRL</sequence>
<comment type="caution">
    <text evidence="5">The sequence shown here is derived from an EMBL/GenBank/DDBJ whole genome shotgun (WGS) entry which is preliminary data.</text>
</comment>
<organism evidence="5 6">
    <name type="scientific">Pedobacter duraquae</name>
    <dbReference type="NCBI Taxonomy" id="425511"/>
    <lineage>
        <taxon>Bacteria</taxon>
        <taxon>Pseudomonadati</taxon>
        <taxon>Bacteroidota</taxon>
        <taxon>Sphingobacteriia</taxon>
        <taxon>Sphingobacteriales</taxon>
        <taxon>Sphingobacteriaceae</taxon>
        <taxon>Pedobacter</taxon>
    </lineage>
</organism>
<gene>
    <name evidence="5" type="ORF">CLV32_0062</name>
</gene>
<dbReference type="Pfam" id="PF14905">
    <property type="entry name" value="OMP_b-brl_3"/>
    <property type="match status" value="1"/>
</dbReference>
<keyword evidence="3" id="KW-0998">Cell outer membrane</keyword>
<keyword evidence="6" id="KW-1185">Reference proteome</keyword>
<evidence type="ECO:0000313" key="5">
    <source>
        <dbReference type="EMBL" id="TDO23777.1"/>
    </source>
</evidence>
<accession>A0A4R6INN3</accession>
<evidence type="ECO:0000256" key="3">
    <source>
        <dbReference type="ARBA" id="ARBA00023237"/>
    </source>
</evidence>
<dbReference type="AlphaFoldDB" id="A0A4R6INN3"/>
<evidence type="ECO:0000256" key="1">
    <source>
        <dbReference type="ARBA" id="ARBA00004442"/>
    </source>
</evidence>
<proteinExistence type="predicted"/>
<dbReference type="InterPro" id="IPR036942">
    <property type="entry name" value="Beta-barrel_TonB_sf"/>
</dbReference>
<feature type="domain" description="Outer membrane protein beta-barrel" evidence="4">
    <location>
        <begin position="372"/>
        <end position="767"/>
    </location>
</feature>
<dbReference type="EMBL" id="SNWM01000001">
    <property type="protein sequence ID" value="TDO23777.1"/>
    <property type="molecule type" value="Genomic_DNA"/>
</dbReference>
<dbReference type="PANTHER" id="PTHR40980">
    <property type="entry name" value="PLUG DOMAIN-CONTAINING PROTEIN"/>
    <property type="match status" value="1"/>
</dbReference>
<comment type="subcellular location">
    <subcellularLocation>
        <location evidence="1">Cell outer membrane</location>
    </subcellularLocation>
</comment>
<dbReference type="Gene3D" id="2.60.40.1120">
    <property type="entry name" value="Carboxypeptidase-like, regulatory domain"/>
    <property type="match status" value="1"/>
</dbReference>
<dbReference type="PANTHER" id="PTHR40980:SF4">
    <property type="entry name" value="TONB-DEPENDENT RECEPTOR-LIKE BETA-BARREL DOMAIN-CONTAINING PROTEIN"/>
    <property type="match status" value="1"/>
</dbReference>
<reference evidence="5 6" key="1">
    <citation type="submission" date="2019-03" db="EMBL/GenBank/DDBJ databases">
        <title>Genomic Encyclopedia of Archaeal and Bacterial Type Strains, Phase II (KMG-II): from individual species to whole genera.</title>
        <authorList>
            <person name="Goeker M."/>
        </authorList>
    </citation>
    <scope>NUCLEOTIDE SEQUENCE [LARGE SCALE GENOMIC DNA]</scope>
    <source>
        <strain evidence="5 6">DSM 19034</strain>
    </source>
</reference>
<dbReference type="Pfam" id="PF13715">
    <property type="entry name" value="CarbopepD_reg_2"/>
    <property type="match status" value="1"/>
</dbReference>
<keyword evidence="5" id="KW-0675">Receptor</keyword>
<dbReference type="GO" id="GO:0009279">
    <property type="term" value="C:cell outer membrane"/>
    <property type="evidence" value="ECO:0007669"/>
    <property type="project" value="UniProtKB-SubCell"/>
</dbReference>
<dbReference type="Proteomes" id="UP000295499">
    <property type="component" value="Unassembled WGS sequence"/>
</dbReference>
<keyword evidence="2" id="KW-0472">Membrane</keyword>